<dbReference type="SUPFAM" id="SSF48498">
    <property type="entry name" value="Tetracyclin repressor-like, C-terminal domain"/>
    <property type="match status" value="1"/>
</dbReference>
<dbReference type="InterPro" id="IPR041678">
    <property type="entry name" value="TetR_C_16"/>
</dbReference>
<dbReference type="PRINTS" id="PR00455">
    <property type="entry name" value="HTHTETR"/>
</dbReference>
<evidence type="ECO:0000256" key="2">
    <source>
        <dbReference type="PROSITE-ProRule" id="PRU00335"/>
    </source>
</evidence>
<dbReference type="InterPro" id="IPR001647">
    <property type="entry name" value="HTH_TetR"/>
</dbReference>
<name>A0A934QVK2_9PSEU</name>
<dbReference type="Pfam" id="PF00440">
    <property type="entry name" value="TetR_N"/>
    <property type="match status" value="1"/>
</dbReference>
<dbReference type="InterPro" id="IPR050109">
    <property type="entry name" value="HTH-type_TetR-like_transc_reg"/>
</dbReference>
<dbReference type="InterPro" id="IPR009057">
    <property type="entry name" value="Homeodomain-like_sf"/>
</dbReference>
<dbReference type="EMBL" id="JAENJH010000003">
    <property type="protein sequence ID" value="MBK1786119.1"/>
    <property type="molecule type" value="Genomic_DNA"/>
</dbReference>
<dbReference type="Gene3D" id="1.10.357.10">
    <property type="entry name" value="Tetracycline Repressor, domain 2"/>
    <property type="match status" value="1"/>
</dbReference>
<comment type="caution">
    <text evidence="4">The sequence shown here is derived from an EMBL/GenBank/DDBJ whole genome shotgun (WGS) entry which is preliminary data.</text>
</comment>
<gene>
    <name evidence="4" type="ORF">JHE00_17465</name>
</gene>
<dbReference type="PANTHER" id="PTHR30055">
    <property type="entry name" value="HTH-TYPE TRANSCRIPTIONAL REGULATOR RUTR"/>
    <property type="match status" value="1"/>
</dbReference>
<organism evidence="4 5">
    <name type="scientific">Prauserella cavernicola</name>
    <dbReference type="NCBI Taxonomy" id="2800127"/>
    <lineage>
        <taxon>Bacteria</taxon>
        <taxon>Bacillati</taxon>
        <taxon>Actinomycetota</taxon>
        <taxon>Actinomycetes</taxon>
        <taxon>Pseudonocardiales</taxon>
        <taxon>Pseudonocardiaceae</taxon>
        <taxon>Prauserella</taxon>
    </lineage>
</organism>
<keyword evidence="1 2" id="KW-0238">DNA-binding</keyword>
<dbReference type="GO" id="GO:0000976">
    <property type="term" value="F:transcription cis-regulatory region binding"/>
    <property type="evidence" value="ECO:0007669"/>
    <property type="project" value="TreeGrafter"/>
</dbReference>
<dbReference type="GO" id="GO:0003700">
    <property type="term" value="F:DNA-binding transcription factor activity"/>
    <property type="evidence" value="ECO:0007669"/>
    <property type="project" value="TreeGrafter"/>
</dbReference>
<sequence length="241" mass="26039">MGSYHAVIVPPRFRRRAPGTISGFVEFLTSLLHDGRVTTAKDEPGRRRGRRPAGEDTRTVLLEAARAVFAENGYDGATVRAIASRAGVDPAMVNHWFGGKEGLFAKAVLHVPFDINDVIKTVTAGGPDKLGENIVRTFLTRWDGAGGEAFVALIRSVTTKPEAMLTLRTILVNKIFTNVVRTAESDHPELRASLGATQMIGMGMARYVAKIEPVASADIETLVATIAPTIQRYLTGELEPS</sequence>
<dbReference type="Gene3D" id="1.10.10.60">
    <property type="entry name" value="Homeodomain-like"/>
    <property type="match status" value="1"/>
</dbReference>
<evidence type="ECO:0000256" key="1">
    <source>
        <dbReference type="ARBA" id="ARBA00023125"/>
    </source>
</evidence>
<accession>A0A934QVK2</accession>
<dbReference type="InterPro" id="IPR036271">
    <property type="entry name" value="Tet_transcr_reg_TetR-rel_C_sf"/>
</dbReference>
<dbReference type="Proteomes" id="UP000635245">
    <property type="component" value="Unassembled WGS sequence"/>
</dbReference>
<evidence type="ECO:0000313" key="4">
    <source>
        <dbReference type="EMBL" id="MBK1786119.1"/>
    </source>
</evidence>
<protein>
    <submittedName>
        <fullName evidence="4">TetR family transcriptional regulator</fullName>
    </submittedName>
</protein>
<keyword evidence="5" id="KW-1185">Reference proteome</keyword>
<dbReference type="SUPFAM" id="SSF46689">
    <property type="entry name" value="Homeodomain-like"/>
    <property type="match status" value="1"/>
</dbReference>
<proteinExistence type="predicted"/>
<dbReference type="PROSITE" id="PS50977">
    <property type="entry name" value="HTH_TETR_2"/>
    <property type="match status" value="1"/>
</dbReference>
<dbReference type="Pfam" id="PF17920">
    <property type="entry name" value="TetR_C_16"/>
    <property type="match status" value="1"/>
</dbReference>
<feature type="domain" description="HTH tetR-type" evidence="3">
    <location>
        <begin position="55"/>
        <end position="115"/>
    </location>
</feature>
<dbReference type="AlphaFoldDB" id="A0A934QVK2"/>
<evidence type="ECO:0000259" key="3">
    <source>
        <dbReference type="PROSITE" id="PS50977"/>
    </source>
</evidence>
<feature type="DNA-binding region" description="H-T-H motif" evidence="2">
    <location>
        <begin position="78"/>
        <end position="97"/>
    </location>
</feature>
<reference evidence="4" key="1">
    <citation type="submission" date="2020-12" db="EMBL/GenBank/DDBJ databases">
        <title>Prauserella sp. ASG 168, a novel actinomycete isolated from cave rock.</title>
        <authorList>
            <person name="Suriyachadkun C."/>
        </authorList>
    </citation>
    <scope>NUCLEOTIDE SEQUENCE</scope>
    <source>
        <strain evidence="4">ASG 168</strain>
    </source>
</reference>
<evidence type="ECO:0000313" key="5">
    <source>
        <dbReference type="Proteomes" id="UP000635245"/>
    </source>
</evidence>
<dbReference type="PANTHER" id="PTHR30055:SF235">
    <property type="entry name" value="TRANSCRIPTIONAL REGULATORY PROTEIN"/>
    <property type="match status" value="1"/>
</dbReference>